<dbReference type="SUPFAM" id="SSF53335">
    <property type="entry name" value="S-adenosyl-L-methionine-dependent methyltransferases"/>
    <property type="match status" value="1"/>
</dbReference>
<accession>A0AAJ5ZJV1</accession>
<dbReference type="GO" id="GO:0008757">
    <property type="term" value="F:S-adenosylmethionine-dependent methyltransferase activity"/>
    <property type="evidence" value="ECO:0007669"/>
    <property type="project" value="InterPro"/>
</dbReference>
<keyword evidence="3" id="KW-0489">Methyltransferase</keyword>
<dbReference type="RefSeq" id="WP_342826011.1">
    <property type="nucleotide sequence ID" value="NZ_CP046146.1"/>
</dbReference>
<dbReference type="PANTHER" id="PTHR43591">
    <property type="entry name" value="METHYLTRANSFERASE"/>
    <property type="match status" value="1"/>
</dbReference>
<feature type="domain" description="Methyltransferase type 11" evidence="1">
    <location>
        <begin position="41"/>
        <end position="137"/>
    </location>
</feature>
<evidence type="ECO:0000313" key="4">
    <source>
        <dbReference type="Proteomes" id="UP001219901"/>
    </source>
</evidence>
<organism evidence="3 4">
    <name type="scientific">Candidatus Lucifugimonas marina</name>
    <dbReference type="NCBI Taxonomy" id="3038979"/>
    <lineage>
        <taxon>Bacteria</taxon>
        <taxon>Bacillati</taxon>
        <taxon>Chloroflexota</taxon>
        <taxon>Dehalococcoidia</taxon>
        <taxon>SAR202 cluster</taxon>
        <taxon>Candidatus Lucifugimonadales</taxon>
        <taxon>Candidatus Lucifugimonadaceae</taxon>
        <taxon>Candidatus Lucifugimonas</taxon>
    </lineage>
</organism>
<dbReference type="Proteomes" id="UP001219901">
    <property type="component" value="Chromosome"/>
</dbReference>
<reference evidence="3" key="2">
    <citation type="journal article" date="2023" name="Nat. Commun.">
        <title>Cultivation of marine bacteria of the SAR202 clade.</title>
        <authorList>
            <person name="Lim Y."/>
            <person name="Seo J.H."/>
            <person name="Giovannoni S.J."/>
            <person name="Kang I."/>
            <person name="Cho J.C."/>
        </authorList>
    </citation>
    <scope>NUCLEOTIDE SEQUENCE</scope>
    <source>
        <strain evidence="3">JH1073</strain>
    </source>
</reference>
<reference evidence="4" key="3">
    <citation type="submission" date="2023-06" db="EMBL/GenBank/DDBJ databases">
        <title>Pangenomics reveal diversification of enzyme families and niche specialization in globally abundant SAR202 bacteria.</title>
        <authorList>
            <person name="Saw J.H.W."/>
        </authorList>
    </citation>
    <scope>NUCLEOTIDE SEQUENCE [LARGE SCALE GENOMIC DNA]</scope>
    <source>
        <strain evidence="4">JH1073</strain>
    </source>
</reference>
<dbReference type="AlphaFoldDB" id="A0AAJ5ZJV1"/>
<keyword evidence="3" id="KW-0808">Transferase</keyword>
<evidence type="ECO:0000313" key="5">
    <source>
        <dbReference type="Proteomes" id="UP001321249"/>
    </source>
</evidence>
<name>A0AAJ5ZJV1_9CHLR</name>
<dbReference type="InterPro" id="IPR029063">
    <property type="entry name" value="SAM-dependent_MTases_sf"/>
</dbReference>
<dbReference type="GO" id="GO:0032259">
    <property type="term" value="P:methylation"/>
    <property type="evidence" value="ECO:0007669"/>
    <property type="project" value="UniProtKB-KW"/>
</dbReference>
<dbReference type="CDD" id="cd02440">
    <property type="entry name" value="AdoMet_MTases"/>
    <property type="match status" value="1"/>
</dbReference>
<dbReference type="PANTHER" id="PTHR43591:SF24">
    <property type="entry name" value="2-METHOXY-6-POLYPRENYL-1,4-BENZOQUINOL METHYLASE, MITOCHONDRIAL"/>
    <property type="match status" value="1"/>
</dbReference>
<dbReference type="Proteomes" id="UP001321249">
    <property type="component" value="Unassembled WGS sequence"/>
</dbReference>
<proteinExistence type="predicted"/>
<dbReference type="EMBL" id="CP046147">
    <property type="protein sequence ID" value="WFG40081.1"/>
    <property type="molecule type" value="Genomic_DNA"/>
</dbReference>
<dbReference type="Gene3D" id="3.40.50.150">
    <property type="entry name" value="Vaccinia Virus protein VP39"/>
    <property type="match status" value="1"/>
</dbReference>
<gene>
    <name evidence="2" type="ORF">GKO46_10770</name>
    <name evidence="3" type="ORF">GKO48_10770</name>
</gene>
<keyword evidence="4" id="KW-1185">Reference proteome</keyword>
<protein>
    <submittedName>
        <fullName evidence="3">Methyltransferase domain-containing protein</fullName>
    </submittedName>
</protein>
<dbReference type="InterPro" id="IPR013216">
    <property type="entry name" value="Methyltransf_11"/>
</dbReference>
<reference evidence="4 5" key="1">
    <citation type="submission" date="2019-11" db="EMBL/GenBank/DDBJ databases">
        <authorList>
            <person name="Cho J.-C."/>
        </authorList>
    </citation>
    <scope>NUCLEOTIDE SEQUENCE [LARGE SCALE GENOMIC DNA]</scope>
    <source>
        <strain evidence="3 4">JH1073</strain>
        <strain evidence="2 5">JH702</strain>
    </source>
</reference>
<dbReference type="EMBL" id="WMBE01000003">
    <property type="protein sequence ID" value="MDG0867547.1"/>
    <property type="molecule type" value="Genomic_DNA"/>
</dbReference>
<evidence type="ECO:0000313" key="2">
    <source>
        <dbReference type="EMBL" id="MDG0867547.1"/>
    </source>
</evidence>
<dbReference type="Pfam" id="PF08241">
    <property type="entry name" value="Methyltransf_11"/>
    <property type="match status" value="1"/>
</dbReference>
<evidence type="ECO:0000259" key="1">
    <source>
        <dbReference type="Pfam" id="PF08241"/>
    </source>
</evidence>
<sequence length="191" mass="20972">MPTKTSVDKVEALLNPTLEETYDPQSMIALVPIHNDQKVADIGSGPGWLSIPLAKYVYAGTCYAIDVQEEMLKHVKEQGEAAKLGNIETLVSKENSIPLDDESLDGVALSDVLHETSKPKTLIKEAARLLKKSGWISIVEWLPVEGKAKVGPAASKRVVQQEMREAVEALGFTTLTSRQLTPHRYIIVARK</sequence>
<evidence type="ECO:0000313" key="3">
    <source>
        <dbReference type="EMBL" id="WFG40081.1"/>
    </source>
</evidence>